<dbReference type="Pfam" id="PF00085">
    <property type="entry name" value="Thioredoxin"/>
    <property type="match status" value="2"/>
</dbReference>
<keyword evidence="5 12" id="KW-0732">Signal</keyword>
<evidence type="ECO:0000259" key="13">
    <source>
        <dbReference type="PROSITE" id="PS51352"/>
    </source>
</evidence>
<feature type="domain" description="Thioredoxin" evidence="13">
    <location>
        <begin position="327"/>
        <end position="471"/>
    </location>
</feature>
<dbReference type="GO" id="GO:0005788">
    <property type="term" value="C:endoplasmic reticulum lumen"/>
    <property type="evidence" value="ECO:0007669"/>
    <property type="project" value="UniProtKB-SubCell"/>
</dbReference>
<comment type="caution">
    <text evidence="14">The sequence shown here is derived from an EMBL/GenBank/DDBJ whole genome shotgun (WGS) entry which is preliminary data.</text>
</comment>
<evidence type="ECO:0000313" key="14">
    <source>
        <dbReference type="EMBL" id="KAL1204444.1"/>
    </source>
</evidence>
<dbReference type="PROSITE" id="PS51352">
    <property type="entry name" value="THIOREDOXIN_2"/>
    <property type="match status" value="2"/>
</dbReference>
<evidence type="ECO:0000256" key="12">
    <source>
        <dbReference type="SAM" id="SignalP"/>
    </source>
</evidence>
<evidence type="ECO:0000256" key="7">
    <source>
        <dbReference type="ARBA" id="ARBA00022824"/>
    </source>
</evidence>
<evidence type="ECO:0000256" key="9">
    <source>
        <dbReference type="ARBA" id="ARBA00023235"/>
    </source>
</evidence>
<name>A0ABD1AMB8_CARAN</name>
<dbReference type="NCBIfam" id="TIGR01130">
    <property type="entry name" value="ER_PDI_fam"/>
    <property type="match status" value="1"/>
</dbReference>
<dbReference type="CDD" id="cd02982">
    <property type="entry name" value="PDI_b'_family"/>
    <property type="match status" value="1"/>
</dbReference>
<dbReference type="InterPro" id="IPR036249">
    <property type="entry name" value="Thioredoxin-like_sf"/>
</dbReference>
<reference evidence="14 15" key="1">
    <citation type="submission" date="2024-04" db="EMBL/GenBank/DDBJ databases">
        <title>Genome assembly C_amara_ONT_v2.</title>
        <authorList>
            <person name="Yant L."/>
            <person name="Moore C."/>
            <person name="Slenker M."/>
        </authorList>
    </citation>
    <scope>NUCLEOTIDE SEQUENCE [LARGE SCALE GENOMIC DNA]</scope>
    <source>
        <tissue evidence="14">Leaf</tissue>
    </source>
</reference>
<dbReference type="PANTHER" id="PTHR18929">
    <property type="entry name" value="PROTEIN DISULFIDE ISOMERASE"/>
    <property type="match status" value="1"/>
</dbReference>
<proteinExistence type="inferred from homology"/>
<keyword evidence="9" id="KW-0413">Isomerase</keyword>
<evidence type="ECO:0000256" key="2">
    <source>
        <dbReference type="ARBA" id="ARBA00004319"/>
    </source>
</evidence>
<evidence type="ECO:0000256" key="5">
    <source>
        <dbReference type="ARBA" id="ARBA00022729"/>
    </source>
</evidence>
<evidence type="ECO:0000313" key="15">
    <source>
        <dbReference type="Proteomes" id="UP001558713"/>
    </source>
</evidence>
<comment type="subcellular location">
    <subcellularLocation>
        <location evidence="2">Endoplasmic reticulum lumen</location>
    </subcellularLocation>
</comment>
<feature type="disulfide bond" description="Redox-active" evidence="11">
    <location>
        <begin position="393"/>
        <end position="396"/>
    </location>
</feature>
<dbReference type="FunFam" id="3.40.30.10:FF:000107">
    <property type="entry name" value="Protein disulfide-isomerase 5-2"/>
    <property type="match status" value="1"/>
</dbReference>
<keyword evidence="15" id="KW-1185">Reference proteome</keyword>
<dbReference type="PRINTS" id="PR00421">
    <property type="entry name" value="THIOREDOXIN"/>
</dbReference>
<dbReference type="EC" id="5.3.4.1" evidence="4"/>
<accession>A0ABD1AMB8</accession>
<sequence length="483" mass="54665">MWFYILFFSLAVSSVVAKEFVLTLGSGNFSSVVSKHKFIVVEFYAPWCEHCKTLSPEYEKAALILSCYDPPIPLAKVDSSNAVNRGIASQYEIKSYPTIKVFRDGGKVIEDYKGPPDAQSIVDYVLKQSGPGSIEITSAVHASGLIYNKKIVVVGVFHEFAGEEFENFMALADKLRLDYEFGHTLDVEHLPHGKSYDTRPLVRLFKPFDELFVDFKDFKVDAMEKFIEEASIPIVTIYDKDPNNYPYVKKFFNSANPKAMLFMNFSAKLADTFKSECREVAEQYRGDGINFLLGDAENTQGALQYFGLRSDQVPLIIIQNKDGDKFMKPNLEPDQLALWVKDFKDGKVSAFRKSEPIPKENNEAVKIVVGDNFEDMVLNLPKNVLIEFYTPWCGQCKKLAPILEEIALSLQTDTNVVIAKLDATLNDYPVAKFEVKDYPTLYFKSATGLIIQYQGDISKDDIYSFIQTNRDTLELAQVSMDEL</sequence>
<comment type="similarity">
    <text evidence="3">Belongs to the protein disulfide isomerase family.</text>
</comment>
<feature type="disulfide bond" description="Redox-active" evidence="11">
    <location>
        <begin position="48"/>
        <end position="51"/>
    </location>
</feature>
<dbReference type="EMBL" id="JBANAX010000537">
    <property type="protein sequence ID" value="KAL1204444.1"/>
    <property type="molecule type" value="Genomic_DNA"/>
</dbReference>
<dbReference type="Pfam" id="PF13848">
    <property type="entry name" value="Thioredoxin_6"/>
    <property type="match status" value="1"/>
</dbReference>
<evidence type="ECO:0000256" key="6">
    <source>
        <dbReference type="ARBA" id="ARBA00022737"/>
    </source>
</evidence>
<dbReference type="PANTHER" id="PTHR18929:SF132">
    <property type="entry name" value="PROTEIN DISULFIDE-ISOMERASE A3"/>
    <property type="match status" value="1"/>
</dbReference>
<dbReference type="CDD" id="cd02961">
    <property type="entry name" value="PDI_a_family"/>
    <property type="match status" value="1"/>
</dbReference>
<comment type="catalytic activity">
    <reaction evidence="1">
        <text>Catalyzes the rearrangement of -S-S- bonds in proteins.</text>
        <dbReference type="EC" id="5.3.4.1"/>
    </reaction>
</comment>
<dbReference type="GO" id="GO:0003756">
    <property type="term" value="F:protein disulfide isomerase activity"/>
    <property type="evidence" value="ECO:0007669"/>
    <property type="project" value="UniProtKB-EC"/>
</dbReference>
<keyword evidence="8 11" id="KW-1015">Disulfide bond</keyword>
<dbReference type="PROSITE" id="PS00194">
    <property type="entry name" value="THIOREDOXIN_1"/>
    <property type="match status" value="1"/>
</dbReference>
<gene>
    <name evidence="14" type="ORF">V5N11_004030</name>
</gene>
<dbReference type="SUPFAM" id="SSF52833">
    <property type="entry name" value="Thioredoxin-like"/>
    <property type="match status" value="4"/>
</dbReference>
<keyword evidence="7" id="KW-0256">Endoplasmic reticulum</keyword>
<evidence type="ECO:0000256" key="10">
    <source>
        <dbReference type="ARBA" id="ARBA00023284"/>
    </source>
</evidence>
<dbReference type="CDD" id="cd02995">
    <property type="entry name" value="PDI_a_PDI_a'_C"/>
    <property type="match status" value="1"/>
</dbReference>
<keyword evidence="10 11" id="KW-0676">Redox-active center</keyword>
<feature type="chain" id="PRO_5044896733" description="protein disulfide-isomerase" evidence="12">
    <location>
        <begin position="18"/>
        <end position="483"/>
    </location>
</feature>
<feature type="signal peptide" evidence="12">
    <location>
        <begin position="1"/>
        <end position="17"/>
    </location>
</feature>
<organism evidence="14 15">
    <name type="scientific">Cardamine amara subsp. amara</name>
    <dbReference type="NCBI Taxonomy" id="228776"/>
    <lineage>
        <taxon>Eukaryota</taxon>
        <taxon>Viridiplantae</taxon>
        <taxon>Streptophyta</taxon>
        <taxon>Embryophyta</taxon>
        <taxon>Tracheophyta</taxon>
        <taxon>Spermatophyta</taxon>
        <taxon>Magnoliopsida</taxon>
        <taxon>eudicotyledons</taxon>
        <taxon>Gunneridae</taxon>
        <taxon>Pentapetalae</taxon>
        <taxon>rosids</taxon>
        <taxon>malvids</taxon>
        <taxon>Brassicales</taxon>
        <taxon>Brassicaceae</taxon>
        <taxon>Cardamineae</taxon>
        <taxon>Cardamine</taxon>
    </lineage>
</organism>
<evidence type="ECO:0000256" key="3">
    <source>
        <dbReference type="ARBA" id="ARBA00006347"/>
    </source>
</evidence>
<keyword evidence="6" id="KW-0677">Repeat</keyword>
<dbReference type="InterPro" id="IPR013766">
    <property type="entry name" value="Thioredoxin_domain"/>
</dbReference>
<evidence type="ECO:0000256" key="8">
    <source>
        <dbReference type="ARBA" id="ARBA00023157"/>
    </source>
</evidence>
<dbReference type="AlphaFoldDB" id="A0ABD1AMB8"/>
<evidence type="ECO:0000256" key="11">
    <source>
        <dbReference type="PIRSR" id="PIRSR605792-51"/>
    </source>
</evidence>
<protein>
    <recommendedName>
        <fullName evidence="4">protein disulfide-isomerase</fullName>
        <ecNumber evidence="4">5.3.4.1</ecNumber>
    </recommendedName>
</protein>
<evidence type="ECO:0000256" key="1">
    <source>
        <dbReference type="ARBA" id="ARBA00001182"/>
    </source>
</evidence>
<dbReference type="FunFam" id="3.40.30.10:FF:000150">
    <property type="entry name" value="Protein disulfide-isomerase"/>
    <property type="match status" value="1"/>
</dbReference>
<dbReference type="InterPro" id="IPR005792">
    <property type="entry name" value="Prot_disulphide_isomerase"/>
</dbReference>
<dbReference type="InterPro" id="IPR017937">
    <property type="entry name" value="Thioredoxin_CS"/>
</dbReference>
<feature type="domain" description="Thioredoxin" evidence="13">
    <location>
        <begin position="11"/>
        <end position="130"/>
    </location>
</feature>
<dbReference type="CDD" id="cd02981">
    <property type="entry name" value="PDI_b_family"/>
    <property type="match status" value="1"/>
</dbReference>
<dbReference type="Gene3D" id="3.40.30.10">
    <property type="entry name" value="Glutaredoxin"/>
    <property type="match status" value="4"/>
</dbReference>
<dbReference type="Proteomes" id="UP001558713">
    <property type="component" value="Unassembled WGS sequence"/>
</dbReference>
<evidence type="ECO:0000256" key="4">
    <source>
        <dbReference type="ARBA" id="ARBA00012723"/>
    </source>
</evidence>
<dbReference type="FunFam" id="3.40.30.10:FF:000152">
    <property type="entry name" value="Protein disulfide-isomerase"/>
    <property type="match status" value="1"/>
</dbReference>